<dbReference type="EMBL" id="DF976999">
    <property type="protein sequence ID" value="GAQ24279.1"/>
    <property type="molecule type" value="Genomic_DNA"/>
</dbReference>
<feature type="domain" description="GGDEF" evidence="2">
    <location>
        <begin position="258"/>
        <end position="389"/>
    </location>
</feature>
<dbReference type="RefSeq" id="WP_059031378.1">
    <property type="nucleotide sequence ID" value="NZ_BSDN01000001.1"/>
</dbReference>
<feature type="transmembrane region" description="Helical" evidence="1">
    <location>
        <begin position="43"/>
        <end position="64"/>
    </location>
</feature>
<protein>
    <submittedName>
        <fullName evidence="3">Diguanylate cyclase (GGDEF) domain-containing protein</fullName>
    </submittedName>
</protein>
<keyword evidence="1" id="KW-0812">Transmembrane</keyword>
<evidence type="ECO:0000313" key="3">
    <source>
        <dbReference type="EMBL" id="GAQ24279.1"/>
    </source>
</evidence>
<dbReference type="PANTHER" id="PTHR45138:SF9">
    <property type="entry name" value="DIGUANYLATE CYCLASE DGCM-RELATED"/>
    <property type="match status" value="1"/>
</dbReference>
<dbReference type="InterPro" id="IPR050469">
    <property type="entry name" value="Diguanylate_Cyclase"/>
</dbReference>
<feature type="transmembrane region" description="Helical" evidence="1">
    <location>
        <begin position="185"/>
        <end position="212"/>
    </location>
</feature>
<dbReference type="InterPro" id="IPR029787">
    <property type="entry name" value="Nucleotide_cyclase"/>
</dbReference>
<keyword evidence="1" id="KW-0472">Membrane</keyword>
<feature type="transmembrane region" description="Helical" evidence="1">
    <location>
        <begin position="152"/>
        <end position="173"/>
    </location>
</feature>
<dbReference type="OrthoDB" id="9783388at2"/>
<accession>A0A0U9HMT2</accession>
<keyword evidence="4" id="KW-1185">Reference proteome</keyword>
<dbReference type="InterPro" id="IPR000160">
    <property type="entry name" value="GGDEF_dom"/>
</dbReference>
<dbReference type="Gene3D" id="3.30.70.270">
    <property type="match status" value="1"/>
</dbReference>
<dbReference type="AlphaFoldDB" id="A0A0U9HMT2"/>
<dbReference type="SUPFAM" id="SSF55073">
    <property type="entry name" value="Nucleotide cyclase"/>
    <property type="match status" value="1"/>
</dbReference>
<evidence type="ECO:0000259" key="2">
    <source>
        <dbReference type="PROSITE" id="PS50887"/>
    </source>
</evidence>
<dbReference type="PROSITE" id="PS50887">
    <property type="entry name" value="GGDEF"/>
    <property type="match status" value="1"/>
</dbReference>
<dbReference type="CDD" id="cd01949">
    <property type="entry name" value="GGDEF"/>
    <property type="match status" value="1"/>
</dbReference>
<dbReference type="NCBIfam" id="TIGR00254">
    <property type="entry name" value="GGDEF"/>
    <property type="match status" value="1"/>
</dbReference>
<feature type="transmembrane region" description="Helical" evidence="1">
    <location>
        <begin position="80"/>
        <end position="100"/>
    </location>
</feature>
<sequence>MIAFDLTHTLLFNIGVNTFSCIITLIILYSYKRNFADTYDARLLCKIEALILLILLADIGMWILNGKSGQLMRALNYTDNILYFLMQIAVAFYWLRYAYYRTFRQNFARKKEIFWVIIPFILLSIIVITSPLNGWCFYLDDANYYHRGVLSAPMSVVILAYLLSISAIALTQYKKEVFSDRKKELLTIAFFVVPPFIGGTIQTVFYGISMIWPCTVISSLLVLLDKESQAISQDSLTRLNNRRNMERHLATYEDGKNRAVTLIVLDINDFKYINDRYGHASGDMALMQTANLLREMFNGTSTFLARYGGDEFVIIMQQGEEGAAGQVIRKIKNNFADFNESRQFPFQLSVSAGYAISSIKGVNRTANLFKEADENMYHDKTLYHREEQT</sequence>
<proteinExistence type="predicted"/>
<name>A0A0U9HMT2_9FIRM</name>
<evidence type="ECO:0000313" key="4">
    <source>
        <dbReference type="Proteomes" id="UP000062160"/>
    </source>
</evidence>
<dbReference type="InterPro" id="IPR043128">
    <property type="entry name" value="Rev_trsase/Diguanyl_cyclase"/>
</dbReference>
<organism evidence="3">
    <name type="scientific">Tepidanaerobacter syntrophicus</name>
    <dbReference type="NCBI Taxonomy" id="224999"/>
    <lineage>
        <taxon>Bacteria</taxon>
        <taxon>Bacillati</taxon>
        <taxon>Bacillota</taxon>
        <taxon>Clostridia</taxon>
        <taxon>Thermosediminibacterales</taxon>
        <taxon>Tepidanaerobacteraceae</taxon>
        <taxon>Tepidanaerobacter</taxon>
    </lineage>
</organism>
<reference evidence="3" key="1">
    <citation type="journal article" date="2016" name="Genome Announc.">
        <title>Draft Genome Sequence of the Syntrophic Lactate-Degrading Bacterium Tepidanaerobacter syntrophicus JLT.</title>
        <authorList>
            <person name="Matsuura N."/>
            <person name="Ohashi A."/>
            <person name="Tourlousse D.M."/>
            <person name="Sekiguchi Y."/>
        </authorList>
    </citation>
    <scope>NUCLEOTIDE SEQUENCE [LARGE SCALE GENOMIC DNA]</scope>
    <source>
        <strain evidence="3">JL</strain>
    </source>
</reference>
<dbReference type="Proteomes" id="UP000062160">
    <property type="component" value="Unassembled WGS sequence"/>
</dbReference>
<feature type="transmembrane region" description="Helical" evidence="1">
    <location>
        <begin position="112"/>
        <end position="132"/>
    </location>
</feature>
<keyword evidence="1" id="KW-1133">Transmembrane helix</keyword>
<dbReference type="GO" id="GO:0052621">
    <property type="term" value="F:diguanylate cyclase activity"/>
    <property type="evidence" value="ECO:0007669"/>
    <property type="project" value="TreeGrafter"/>
</dbReference>
<gene>
    <name evidence="3" type="ORF">TSYNT_5105</name>
</gene>
<dbReference type="STRING" id="224999.GCA_001485475_00261"/>
<dbReference type="PANTHER" id="PTHR45138">
    <property type="entry name" value="REGULATORY COMPONENTS OF SENSORY TRANSDUCTION SYSTEM"/>
    <property type="match status" value="1"/>
</dbReference>
<feature type="transmembrane region" description="Helical" evidence="1">
    <location>
        <begin position="12"/>
        <end position="31"/>
    </location>
</feature>
<evidence type="ECO:0000256" key="1">
    <source>
        <dbReference type="SAM" id="Phobius"/>
    </source>
</evidence>
<dbReference type="SMART" id="SM00267">
    <property type="entry name" value="GGDEF"/>
    <property type="match status" value="1"/>
</dbReference>
<dbReference type="Pfam" id="PF00990">
    <property type="entry name" value="GGDEF"/>
    <property type="match status" value="1"/>
</dbReference>